<dbReference type="KEGG" id="llo:LLO_1222"/>
<proteinExistence type="predicted"/>
<accession>D3HRQ2</accession>
<evidence type="ECO:0000313" key="1">
    <source>
        <dbReference type="EMBL" id="CBJ11581.1"/>
    </source>
</evidence>
<dbReference type="Proteomes" id="UP000001060">
    <property type="component" value="Chromosome"/>
</dbReference>
<name>D3HRQ2_LEGLN</name>
<dbReference type="NCBIfam" id="NF043053">
    <property type="entry name" value="T4SS_Ceg17"/>
    <property type="match status" value="1"/>
</dbReference>
<reference evidence="1 2" key="1">
    <citation type="journal article" date="2010" name="PLoS Genet.">
        <title>Analysis of the Legionella longbeachae genome and transcriptome uncovers unique strategies to cause Legionnaires' disease.</title>
        <authorList>
            <person name="Cazalet C."/>
            <person name="Gomez-Valero L."/>
            <person name="Rusniok C."/>
            <person name="Lomma M."/>
            <person name="Dervins-Ravault D."/>
            <person name="Newton H."/>
            <person name="Sansom F."/>
            <person name="Jarraud S."/>
            <person name="Zidane N."/>
            <person name="Ma L."/>
            <person name="Bouchier C."/>
            <person name="Etienne J."/>
            <person name="Hartland E."/>
            <person name="Buchrieser C."/>
        </authorList>
    </citation>
    <scope>NUCLEOTIDE SEQUENCE [LARGE SCALE GENOMIC DNA]</scope>
    <source>
        <strain evidence="1 2">NSW150</strain>
    </source>
</reference>
<dbReference type="eggNOG" id="ENOG5032F08">
    <property type="taxonomic scope" value="Bacteria"/>
</dbReference>
<organism evidence="1 2">
    <name type="scientific">Legionella longbeachae serogroup 1 (strain NSW150)</name>
    <dbReference type="NCBI Taxonomy" id="661367"/>
    <lineage>
        <taxon>Bacteria</taxon>
        <taxon>Pseudomonadati</taxon>
        <taxon>Pseudomonadota</taxon>
        <taxon>Gammaproteobacteria</taxon>
        <taxon>Legionellales</taxon>
        <taxon>Legionellaceae</taxon>
        <taxon>Legionella</taxon>
    </lineage>
</organism>
<dbReference type="AlphaFoldDB" id="D3HRQ2"/>
<dbReference type="EMBL" id="FN650140">
    <property type="protein sequence ID" value="CBJ11581.1"/>
    <property type="molecule type" value="Genomic_DNA"/>
</dbReference>
<dbReference type="HOGENOM" id="CLU_383931_0_0_6"/>
<protein>
    <submittedName>
        <fullName evidence="1">Uncharacterized protein</fullName>
    </submittedName>
</protein>
<gene>
    <name evidence="1" type="ordered locus">LLO_1222</name>
</gene>
<keyword evidence="2" id="KW-1185">Reference proteome</keyword>
<dbReference type="InterPro" id="IPR049983">
    <property type="entry name" value="T4SS_Ceg17"/>
</dbReference>
<sequence length="741" mass="82468">MVVIMKTKVEYGTGFTLTYEGVQFTEEGIQYSDKPLSKLVEHEGKIPSKTFQFCEDFNNVGALIMRFHFGQSQRSASLTQVVRSNYKDYAIDKIGEGADQTDFFDVPQDVSNVIKDNLKLHQLSSYPLGEAKILNRLTQAVYERNSMICGEQGLFGTIHTAVWQPVLALPGLLTKNDFIYVPCLLDISPTEYKEISEALNDGNFLLDEDKTKLTVKERTIDLNSLSDIKIQPQLEKGLSFQDNELLVTSKKSKGAPAPLGWIIHLPSKRALAQVDTEDLMKLIRLAEGKFHQLTPAQQKILMSGRLEDNERVRVIQNRQLNVMLSIFATLEKDFNFDPTPLINNVLKQIAKTTRKYIEETNVLDDFLTGFIQTAMIQHLVVTQEKSKRTELPVAFQLGFKAIENNAKALAYAFNMKDGNGVPVLHLDEEECFYQDKELPDLGMKGVLLAPSLTDSRHCAALLSTAILVAEQMILEQLLTCVFQKESNEEYLHTFQSLLKICQGKNSQNAYEDLYRLASKCKESEDGIPLLGLQYEHCAELITALRSYIGTDVLIHFASQLGTEEHSTPEKIVGNIPPLDQTGLIKSLEHLHLICSELQSLPGISAAKVGSGGAVLGTSLIIAKLFPDLAKSLGINENQAVTVPIKTDREIDKKLIIPTLSACPYLKAKQREYNAPCKNRNTFFMENKVKTNTTMDLGIKSEVEQKISSSKQKSSSLCKFFIGTTITTLGIGGTILALGLGS</sequence>
<evidence type="ECO:0000313" key="2">
    <source>
        <dbReference type="Proteomes" id="UP000001060"/>
    </source>
</evidence>